<evidence type="ECO:0000313" key="2">
    <source>
        <dbReference type="Proteomes" id="UP000319865"/>
    </source>
</evidence>
<dbReference type="AlphaFoldDB" id="A0A543P1E3"/>
<dbReference type="InterPro" id="IPR008792">
    <property type="entry name" value="PQQD"/>
</dbReference>
<dbReference type="RefSeq" id="WP_170182648.1">
    <property type="nucleotide sequence ID" value="NZ_VFQE01000002.1"/>
</dbReference>
<dbReference type="Pfam" id="PF05402">
    <property type="entry name" value="PqqD"/>
    <property type="match status" value="1"/>
</dbReference>
<protein>
    <submittedName>
        <fullName evidence="1">Coenzyme PQQ synthesis protein D (PqqD)</fullName>
    </submittedName>
</protein>
<comment type="caution">
    <text evidence="1">The sequence shown here is derived from an EMBL/GenBank/DDBJ whole genome shotgun (WGS) entry which is preliminary data.</text>
</comment>
<keyword evidence="2" id="KW-1185">Reference proteome</keyword>
<dbReference type="InterPro" id="IPR041881">
    <property type="entry name" value="PqqD_sf"/>
</dbReference>
<dbReference type="Proteomes" id="UP000319865">
    <property type="component" value="Unassembled WGS sequence"/>
</dbReference>
<organism evidence="1 2">
    <name type="scientific">Blastococcus colisei</name>
    <dbReference type="NCBI Taxonomy" id="1564162"/>
    <lineage>
        <taxon>Bacteria</taxon>
        <taxon>Bacillati</taxon>
        <taxon>Actinomycetota</taxon>
        <taxon>Actinomycetes</taxon>
        <taxon>Geodermatophilales</taxon>
        <taxon>Geodermatophilaceae</taxon>
        <taxon>Blastococcus</taxon>
    </lineage>
</organism>
<gene>
    <name evidence="1" type="ORF">FHU33_4617</name>
</gene>
<reference evidence="1 2" key="1">
    <citation type="submission" date="2019-06" db="EMBL/GenBank/DDBJ databases">
        <title>Sequencing the genomes of 1000 actinobacteria strains.</title>
        <authorList>
            <person name="Klenk H.-P."/>
        </authorList>
    </citation>
    <scope>NUCLEOTIDE SEQUENCE [LARGE SCALE GENOMIC DNA]</scope>
    <source>
        <strain evidence="1 2">DSM 46837</strain>
    </source>
</reference>
<dbReference type="EMBL" id="VFQE01000002">
    <property type="protein sequence ID" value="TQN37944.1"/>
    <property type="molecule type" value="Genomic_DNA"/>
</dbReference>
<name>A0A543P1E3_9ACTN</name>
<proteinExistence type="predicted"/>
<accession>A0A543P1E3</accession>
<dbReference type="Gene3D" id="1.10.10.1150">
    <property type="entry name" value="Coenzyme PQQ synthesis protein D (PqqD)"/>
    <property type="match status" value="1"/>
</dbReference>
<sequence length="89" mass="9588">MTAEGELRVRRDAAVWREIDGETVVLDVASGSYLGLNATGSQLWGALVEGASRADLVSLLVQHFAVTPEEAGRDVDQFLDTCRARGLVE</sequence>
<evidence type="ECO:0000313" key="1">
    <source>
        <dbReference type="EMBL" id="TQN37944.1"/>
    </source>
</evidence>